<evidence type="ECO:0000313" key="1">
    <source>
        <dbReference type="EMBL" id="OXM50308.1"/>
    </source>
</evidence>
<dbReference type="Proteomes" id="UP000215223">
    <property type="component" value="Unassembled WGS sequence"/>
</dbReference>
<evidence type="ECO:0000313" key="2">
    <source>
        <dbReference type="Proteomes" id="UP000215223"/>
    </source>
</evidence>
<comment type="caution">
    <text evidence="1">The sequence shown here is derived from an EMBL/GenBank/DDBJ whole genome shotgun (WGS) entry which is preliminary data.</text>
</comment>
<accession>A0A229RUF5</accession>
<name>A0A229RUF5_9PSEU</name>
<keyword evidence="2" id="KW-1185">Reference proteome</keyword>
<dbReference type="OrthoDB" id="3523129at2"/>
<dbReference type="RefSeq" id="WP_093936969.1">
    <property type="nucleotide sequence ID" value="NZ_NMQT01000102.1"/>
</dbReference>
<dbReference type="Gene3D" id="3.60.10.10">
    <property type="entry name" value="Endonuclease/exonuclease/phosphatase"/>
    <property type="match status" value="1"/>
</dbReference>
<gene>
    <name evidence="1" type="ORF">CFP71_28160</name>
</gene>
<dbReference type="AlphaFoldDB" id="A0A229RUF5"/>
<protein>
    <recommendedName>
        <fullName evidence="3">Endonuclease/exonuclease/phosphatase domain-containing protein</fullName>
    </recommendedName>
</protein>
<sequence length="304" mass="33971">MTDTDLLVRVATANQKRAGYNRATRRHEHDKLAAMLSPLPEHPHALYLSECTHYSGTHYEPDPLEEVLRLLGSLWARRGPDGRKFGEVPYRAYISEVPGSVNVPGLFIDPRTVVPRRRYPLVGSRAQLANTVTATINGHKWRLKCVHWNGSRGETGLDQQADQDGQMASENALYAGDFNATSSATGETVYENWGALCDEVGRPWMRSQKGRRRPDGTWGTNTGSIDRFLEHGWWDAGQVANDFTETTTDPRTALRIDRIMLSRRSPACFAPELYRVHQDPPLSVGGVRNDHRMVSVGVLVRAAA</sequence>
<organism evidence="1 2">
    <name type="scientific">Amycolatopsis thailandensis</name>
    <dbReference type="NCBI Taxonomy" id="589330"/>
    <lineage>
        <taxon>Bacteria</taxon>
        <taxon>Bacillati</taxon>
        <taxon>Actinomycetota</taxon>
        <taxon>Actinomycetes</taxon>
        <taxon>Pseudonocardiales</taxon>
        <taxon>Pseudonocardiaceae</taxon>
        <taxon>Amycolatopsis</taxon>
    </lineage>
</organism>
<reference evidence="1 2" key="1">
    <citation type="submission" date="2017-07" db="EMBL/GenBank/DDBJ databases">
        <title>Amycolatopsis thailandensis Genome sequencing and assembly.</title>
        <authorList>
            <person name="Kaur N."/>
            <person name="Mayilraj S."/>
        </authorList>
    </citation>
    <scope>NUCLEOTIDE SEQUENCE [LARGE SCALE GENOMIC DNA]</scope>
    <source>
        <strain evidence="1 2">JCM 16380</strain>
    </source>
</reference>
<evidence type="ECO:0008006" key="3">
    <source>
        <dbReference type="Google" id="ProtNLM"/>
    </source>
</evidence>
<dbReference type="EMBL" id="NMQT01000102">
    <property type="protein sequence ID" value="OXM50308.1"/>
    <property type="molecule type" value="Genomic_DNA"/>
</dbReference>
<dbReference type="InterPro" id="IPR036691">
    <property type="entry name" value="Endo/exonu/phosph_ase_sf"/>
</dbReference>
<dbReference type="SUPFAM" id="SSF56219">
    <property type="entry name" value="DNase I-like"/>
    <property type="match status" value="1"/>
</dbReference>
<proteinExistence type="predicted"/>